<comment type="caution">
    <text evidence="9">The sequence shown here is derived from an EMBL/GenBank/DDBJ whole genome shotgun (WGS) entry which is preliminary data.</text>
</comment>
<evidence type="ECO:0000256" key="6">
    <source>
        <dbReference type="ARBA" id="ARBA00023136"/>
    </source>
</evidence>
<feature type="transmembrane region" description="Helical" evidence="7">
    <location>
        <begin position="181"/>
        <end position="206"/>
    </location>
</feature>
<feature type="transmembrane region" description="Helical" evidence="7">
    <location>
        <begin position="7"/>
        <end position="30"/>
    </location>
</feature>
<evidence type="ECO:0000256" key="4">
    <source>
        <dbReference type="ARBA" id="ARBA00022692"/>
    </source>
</evidence>
<dbReference type="InterPro" id="IPR000515">
    <property type="entry name" value="MetI-like"/>
</dbReference>
<feature type="transmembrane region" description="Helical" evidence="7">
    <location>
        <begin position="137"/>
        <end position="160"/>
    </location>
</feature>
<evidence type="ECO:0000256" key="2">
    <source>
        <dbReference type="ARBA" id="ARBA00022448"/>
    </source>
</evidence>
<dbReference type="EMBL" id="QGQD01000056">
    <property type="protein sequence ID" value="TLD00324.1"/>
    <property type="molecule type" value="Genomic_DNA"/>
</dbReference>
<keyword evidence="4 7" id="KW-0812">Transmembrane</keyword>
<dbReference type="RefSeq" id="WP_138002656.1">
    <property type="nucleotide sequence ID" value="NZ_QGQD01000056.1"/>
</dbReference>
<evidence type="ECO:0000256" key="5">
    <source>
        <dbReference type="ARBA" id="ARBA00022989"/>
    </source>
</evidence>
<organism evidence="9 10">
    <name type="scientific">Robinsoniella peoriensis</name>
    <dbReference type="NCBI Taxonomy" id="180332"/>
    <lineage>
        <taxon>Bacteria</taxon>
        <taxon>Bacillati</taxon>
        <taxon>Bacillota</taxon>
        <taxon>Clostridia</taxon>
        <taxon>Lachnospirales</taxon>
        <taxon>Lachnospiraceae</taxon>
        <taxon>Robinsoniella</taxon>
    </lineage>
</organism>
<name>A0A4U8Q7K3_9FIRM</name>
<proteinExistence type="inferred from homology"/>
<dbReference type="PANTHER" id="PTHR43744:SF3">
    <property type="entry name" value="LACTOSE TRANSPORT SYSTEM PERMEASE PROTEIN LACG"/>
    <property type="match status" value="1"/>
</dbReference>
<feature type="transmembrane region" description="Helical" evidence="7">
    <location>
        <begin position="239"/>
        <end position="260"/>
    </location>
</feature>
<feature type="transmembrane region" description="Helical" evidence="7">
    <location>
        <begin position="75"/>
        <end position="96"/>
    </location>
</feature>
<keyword evidence="3" id="KW-1003">Cell membrane</keyword>
<gene>
    <name evidence="9" type="primary">araQ_38</name>
    <name evidence="9" type="ORF">DSM106044_02810</name>
</gene>
<evidence type="ECO:0000259" key="8">
    <source>
        <dbReference type="PROSITE" id="PS50928"/>
    </source>
</evidence>
<protein>
    <submittedName>
        <fullName evidence="9">L-arabinose transport system permease protein AraQ</fullName>
    </submittedName>
</protein>
<dbReference type="Pfam" id="PF00528">
    <property type="entry name" value="BPD_transp_1"/>
    <property type="match status" value="1"/>
</dbReference>
<dbReference type="CDD" id="cd06261">
    <property type="entry name" value="TM_PBP2"/>
    <property type="match status" value="1"/>
</dbReference>
<feature type="transmembrane region" description="Helical" evidence="7">
    <location>
        <begin position="108"/>
        <end position="131"/>
    </location>
</feature>
<keyword evidence="6 7" id="KW-0472">Membrane</keyword>
<dbReference type="Proteomes" id="UP000306509">
    <property type="component" value="Unassembled WGS sequence"/>
</dbReference>
<keyword evidence="10" id="KW-1185">Reference proteome</keyword>
<sequence length="275" mass="30550">MKRIQRILIEVSAVLLSLIIFGIPFLFVLLTSFKDKMEAGEMSMSIPQTLHIAENYLTVLQTKHGMIIRGFYNSALITFFSLAIMIIVCSMAAFVLQRRKGKPVTIINLVFMLGLMMPPAIVPTIWVLSGLGLFKTLIGIILVEVALFTPFSIMVYKGYIATIPKELDEAALMDGCGRMKFFVNIIFPLLKPVTSTVIILVSVNIFNDFVNPLYFFPGAKNVTVQTSIYNFMGQYASSWNLVFADVVLITIPPLILFLIFNKKIIGGMTSGAVKG</sequence>
<evidence type="ECO:0000256" key="1">
    <source>
        <dbReference type="ARBA" id="ARBA00004651"/>
    </source>
</evidence>
<keyword evidence="2 7" id="KW-0813">Transport</keyword>
<evidence type="ECO:0000313" key="9">
    <source>
        <dbReference type="EMBL" id="TLD00324.1"/>
    </source>
</evidence>
<dbReference type="GO" id="GO:0055085">
    <property type="term" value="P:transmembrane transport"/>
    <property type="evidence" value="ECO:0007669"/>
    <property type="project" value="InterPro"/>
</dbReference>
<comment type="similarity">
    <text evidence="7">Belongs to the binding-protein-dependent transport system permease family.</text>
</comment>
<evidence type="ECO:0000256" key="3">
    <source>
        <dbReference type="ARBA" id="ARBA00022475"/>
    </source>
</evidence>
<evidence type="ECO:0000256" key="7">
    <source>
        <dbReference type="RuleBase" id="RU363032"/>
    </source>
</evidence>
<dbReference type="PROSITE" id="PS50928">
    <property type="entry name" value="ABC_TM1"/>
    <property type="match status" value="1"/>
</dbReference>
<accession>A0A4U8Q7K3</accession>
<dbReference type="AlphaFoldDB" id="A0A4U8Q7K3"/>
<dbReference type="SUPFAM" id="SSF161098">
    <property type="entry name" value="MetI-like"/>
    <property type="match status" value="1"/>
</dbReference>
<evidence type="ECO:0000313" key="10">
    <source>
        <dbReference type="Proteomes" id="UP000306509"/>
    </source>
</evidence>
<feature type="domain" description="ABC transmembrane type-1" evidence="8">
    <location>
        <begin position="71"/>
        <end position="260"/>
    </location>
</feature>
<dbReference type="GO" id="GO:0005886">
    <property type="term" value="C:plasma membrane"/>
    <property type="evidence" value="ECO:0007669"/>
    <property type="project" value="UniProtKB-SubCell"/>
</dbReference>
<dbReference type="Gene3D" id="1.10.3720.10">
    <property type="entry name" value="MetI-like"/>
    <property type="match status" value="1"/>
</dbReference>
<keyword evidence="5 7" id="KW-1133">Transmembrane helix</keyword>
<comment type="subcellular location">
    <subcellularLocation>
        <location evidence="1 7">Cell membrane</location>
        <topology evidence="1 7">Multi-pass membrane protein</topology>
    </subcellularLocation>
</comment>
<dbReference type="InterPro" id="IPR035906">
    <property type="entry name" value="MetI-like_sf"/>
</dbReference>
<reference evidence="9 10" key="1">
    <citation type="journal article" date="2019" name="Anaerobe">
        <title>Detection of Robinsoniella peoriensis in multiple bone samples of a trauma patient.</title>
        <authorList>
            <person name="Schrottner P."/>
            <person name="Hartwich K."/>
            <person name="Bunk B."/>
            <person name="Schober I."/>
            <person name="Helbig S."/>
            <person name="Rudolph W.W."/>
            <person name="Gunzer F."/>
        </authorList>
    </citation>
    <scope>NUCLEOTIDE SEQUENCE [LARGE SCALE GENOMIC DNA]</scope>
    <source>
        <strain evidence="9 10">DSM 106044</strain>
    </source>
</reference>
<dbReference type="PANTHER" id="PTHR43744">
    <property type="entry name" value="ABC TRANSPORTER PERMEASE PROTEIN MG189-RELATED-RELATED"/>
    <property type="match status" value="1"/>
</dbReference>